<feature type="transmembrane region" description="Helical" evidence="1">
    <location>
        <begin position="12"/>
        <end position="29"/>
    </location>
</feature>
<feature type="non-terminal residue" evidence="2">
    <location>
        <position position="91"/>
    </location>
</feature>
<accession>A0A0F9GUD1</accession>
<organism evidence="2">
    <name type="scientific">marine sediment metagenome</name>
    <dbReference type="NCBI Taxonomy" id="412755"/>
    <lineage>
        <taxon>unclassified sequences</taxon>
        <taxon>metagenomes</taxon>
        <taxon>ecological metagenomes</taxon>
    </lineage>
</organism>
<reference evidence="2" key="1">
    <citation type="journal article" date="2015" name="Nature">
        <title>Complex archaea that bridge the gap between prokaryotes and eukaryotes.</title>
        <authorList>
            <person name="Spang A."/>
            <person name="Saw J.H."/>
            <person name="Jorgensen S.L."/>
            <person name="Zaremba-Niedzwiedzka K."/>
            <person name="Martijn J."/>
            <person name="Lind A.E."/>
            <person name="van Eijk R."/>
            <person name="Schleper C."/>
            <person name="Guy L."/>
            <person name="Ettema T.J."/>
        </authorList>
    </citation>
    <scope>NUCLEOTIDE SEQUENCE</scope>
</reference>
<keyword evidence="1" id="KW-0472">Membrane</keyword>
<keyword evidence="1" id="KW-1133">Transmembrane helix</keyword>
<gene>
    <name evidence="2" type="ORF">LCGC14_1785090</name>
</gene>
<dbReference type="AlphaFoldDB" id="A0A0F9GUD1"/>
<evidence type="ECO:0000256" key="1">
    <source>
        <dbReference type="SAM" id="Phobius"/>
    </source>
</evidence>
<sequence>MLVEIPDPEVILGIVVAFFVGVFVLYLFSKLKPYIKFKQGVNDPGTLERLEYYESQLIDMKIRLDSLEIMGEVENTPEIKDYYPRTEHTPQ</sequence>
<protein>
    <submittedName>
        <fullName evidence="2">Uncharacterized protein</fullName>
    </submittedName>
</protein>
<keyword evidence="1" id="KW-0812">Transmembrane</keyword>
<dbReference type="EMBL" id="LAZR01016952">
    <property type="protein sequence ID" value="KKM02369.1"/>
    <property type="molecule type" value="Genomic_DNA"/>
</dbReference>
<comment type="caution">
    <text evidence="2">The sequence shown here is derived from an EMBL/GenBank/DDBJ whole genome shotgun (WGS) entry which is preliminary data.</text>
</comment>
<proteinExistence type="predicted"/>
<name>A0A0F9GUD1_9ZZZZ</name>
<evidence type="ECO:0000313" key="2">
    <source>
        <dbReference type="EMBL" id="KKM02369.1"/>
    </source>
</evidence>